<dbReference type="InterPro" id="IPR051886">
    <property type="entry name" value="Seed_Dev/Stress_Resp_Reg"/>
</dbReference>
<evidence type="ECO:0000259" key="1">
    <source>
        <dbReference type="PROSITE" id="PS51806"/>
    </source>
</evidence>
<comment type="caution">
    <text evidence="2">The sequence shown here is derived from an EMBL/GenBank/DDBJ whole genome shotgun (WGS) entry which is preliminary data.</text>
</comment>
<protein>
    <recommendedName>
        <fullName evidence="1">DOG1 domain-containing protein</fullName>
    </recommendedName>
</protein>
<dbReference type="Pfam" id="PF14144">
    <property type="entry name" value="DOG1"/>
    <property type="match status" value="1"/>
</dbReference>
<dbReference type="EMBL" id="JBJQOH010000006">
    <property type="protein sequence ID" value="KAL3686161.1"/>
    <property type="molecule type" value="Genomic_DNA"/>
</dbReference>
<dbReference type="AlphaFoldDB" id="A0ABD3H5W4"/>
<sequence length="309" mass="34947">MGSVSEMSLEAYAEFQQKWKEEQDILTHELEEALTAGKAENELHQLVRKLEKHYEEYYVAKDGALKHDALRMMQPGWKCPLEAAFMWIGGWRPTTVFQLAYAQAGEQLEEQLTQLLQGLSTPSMASLSSSQLQRISNLQVTTQESEEELTHKEAVLQQGMADQPVLTLAVAAAEEESEDGENMNALKDAMGEKVEALENLIRDADSLRTETLKKMLRILTPIQAAQYLVAAGKLQIGIRKLEHVTPENGGDGEHRRNGVSLHYYSIYAFVAFAHQQWGCSMMVQILFTVEDKELLRDEKRGACYNSYYL</sequence>
<reference evidence="2 3" key="1">
    <citation type="submission" date="2024-09" db="EMBL/GenBank/DDBJ databases">
        <title>Chromosome-scale assembly of Riccia sorocarpa.</title>
        <authorList>
            <person name="Paukszto L."/>
        </authorList>
    </citation>
    <scope>NUCLEOTIDE SEQUENCE [LARGE SCALE GENOMIC DNA]</scope>
    <source>
        <strain evidence="2">LP-2024</strain>
        <tissue evidence="2">Aerial parts of the thallus</tissue>
    </source>
</reference>
<keyword evidence="3" id="KW-1185">Reference proteome</keyword>
<gene>
    <name evidence="2" type="ORF">R1sor_004183</name>
</gene>
<dbReference type="PROSITE" id="PS51806">
    <property type="entry name" value="DOG1"/>
    <property type="match status" value="1"/>
</dbReference>
<evidence type="ECO:0000313" key="2">
    <source>
        <dbReference type="EMBL" id="KAL3686161.1"/>
    </source>
</evidence>
<dbReference type="InterPro" id="IPR025422">
    <property type="entry name" value="TGA_domain"/>
</dbReference>
<organism evidence="2 3">
    <name type="scientific">Riccia sorocarpa</name>
    <dbReference type="NCBI Taxonomy" id="122646"/>
    <lineage>
        <taxon>Eukaryota</taxon>
        <taxon>Viridiplantae</taxon>
        <taxon>Streptophyta</taxon>
        <taxon>Embryophyta</taxon>
        <taxon>Marchantiophyta</taxon>
        <taxon>Marchantiopsida</taxon>
        <taxon>Marchantiidae</taxon>
        <taxon>Marchantiales</taxon>
        <taxon>Ricciaceae</taxon>
        <taxon>Riccia</taxon>
    </lineage>
</organism>
<accession>A0ABD3H5W4</accession>
<proteinExistence type="predicted"/>
<dbReference type="PANTHER" id="PTHR46354:SF4">
    <property type="entry name" value="PROTEIN DOG1-LIKE 3"/>
    <property type="match status" value="1"/>
</dbReference>
<feature type="domain" description="DOG1" evidence="1">
    <location>
        <begin position="9"/>
        <end position="248"/>
    </location>
</feature>
<dbReference type="Proteomes" id="UP001633002">
    <property type="component" value="Unassembled WGS sequence"/>
</dbReference>
<dbReference type="PANTHER" id="PTHR46354">
    <property type="entry name" value="DOG1 DOMAIN-CONTAINING PROTEIN"/>
    <property type="match status" value="1"/>
</dbReference>
<name>A0ABD3H5W4_9MARC</name>
<evidence type="ECO:0000313" key="3">
    <source>
        <dbReference type="Proteomes" id="UP001633002"/>
    </source>
</evidence>